<dbReference type="Gene3D" id="1.10.730.10">
    <property type="entry name" value="Isoleucyl-tRNA Synthetase, Domain 1"/>
    <property type="match status" value="1"/>
</dbReference>
<evidence type="ECO:0000256" key="8">
    <source>
        <dbReference type="ARBA" id="ARBA00049339"/>
    </source>
</evidence>
<proteinExistence type="inferred from homology"/>
<comment type="subunit">
    <text evidence="9">Monomer.</text>
</comment>
<dbReference type="PRINTS" id="PR01038">
    <property type="entry name" value="TRNASYNTHARG"/>
</dbReference>
<dbReference type="Gene3D" id="3.30.1360.70">
    <property type="entry name" value="Arginyl tRNA synthetase N-terminal domain"/>
    <property type="match status" value="1"/>
</dbReference>
<keyword evidence="7 9" id="KW-0030">Aminoacyl-tRNA synthetase</keyword>
<dbReference type="SUPFAM" id="SSF52374">
    <property type="entry name" value="Nucleotidylyl transferase"/>
    <property type="match status" value="1"/>
</dbReference>
<sequence length="639" mass="72342">MNIEITIKENVCKAIETLYDKKIEPKQVQIKQIPKHLEGDYSVITFPFAKLIGKKPNEIAAALATQLMEQSKVIANAMSAGPGFCNLSIGDAYWTDFVKEVLTVDAYGQHPSKNETVLVEYSSPNTNKPLHLGHIRNNLLGYATAEILKAAGYDVKKVQIINDRGVHICKSMLAWQKWGNGETPESTGKKGDHLVGHYYVEFEKHFQVEYKAWQTTDAAKEELGKWLANEKKLAKVIKVLTKKGKDTDAPALASHFFKDVYKNKYFNGYSVLGKSAKEMLQKWEANDTDVKALWNKMNGWVYEGFEKTYKTLGVDFDKLYYESQTYLSGKQLVLDELESEKSIFFKKDDGSTWIDLTDAKLDEKVVLRSDGTSMYITQDLGTAALRFKDFKMQKMVYVVGNEQDYHFKVLFETLKRLGHSFADNCHHLSYGMVNLTTGRMKSREGTVVDADHLMADVIANVKAESESREKLAELSEAEKVKIWEAVALGALKFYILKVEPKKSMIFDPKQSIDLQGQTGPYIQNAHVRTQSVQRMVVEKGIELVSYENYELSEVERDILVLVHELPSTIEKAAQNYNPGDIANYLYDLAKEFHKFWGNTTILDAENQAATSFRLDMSKAVAVALKAAGKLIGMHMPDRM</sequence>
<organism evidence="13">
    <name type="scientific">uncultured Aureispira sp</name>
    <dbReference type="NCBI Taxonomy" id="1331704"/>
    <lineage>
        <taxon>Bacteria</taxon>
        <taxon>Pseudomonadati</taxon>
        <taxon>Bacteroidota</taxon>
        <taxon>Saprospiria</taxon>
        <taxon>Saprospirales</taxon>
        <taxon>Saprospiraceae</taxon>
        <taxon>Aureispira</taxon>
        <taxon>environmental samples</taxon>
    </lineage>
</organism>
<dbReference type="SMART" id="SM00836">
    <property type="entry name" value="DALR_1"/>
    <property type="match status" value="1"/>
</dbReference>
<evidence type="ECO:0000256" key="6">
    <source>
        <dbReference type="ARBA" id="ARBA00022917"/>
    </source>
</evidence>
<dbReference type="Pfam" id="PF00750">
    <property type="entry name" value="tRNA-synt_1d"/>
    <property type="match status" value="2"/>
</dbReference>
<comment type="catalytic activity">
    <reaction evidence="8 9">
        <text>tRNA(Arg) + L-arginine + ATP = L-arginyl-tRNA(Arg) + AMP + diphosphate</text>
        <dbReference type="Rhea" id="RHEA:20301"/>
        <dbReference type="Rhea" id="RHEA-COMP:9658"/>
        <dbReference type="Rhea" id="RHEA-COMP:9673"/>
        <dbReference type="ChEBI" id="CHEBI:30616"/>
        <dbReference type="ChEBI" id="CHEBI:32682"/>
        <dbReference type="ChEBI" id="CHEBI:33019"/>
        <dbReference type="ChEBI" id="CHEBI:78442"/>
        <dbReference type="ChEBI" id="CHEBI:78513"/>
        <dbReference type="ChEBI" id="CHEBI:456215"/>
        <dbReference type="EC" id="6.1.1.19"/>
    </reaction>
</comment>
<dbReference type="InterPro" id="IPR009080">
    <property type="entry name" value="tRNAsynth_Ia_anticodon-bd"/>
</dbReference>
<evidence type="ECO:0000313" key="13">
    <source>
        <dbReference type="EMBL" id="CAA6828026.1"/>
    </source>
</evidence>
<keyword evidence="5 9" id="KW-0067">ATP-binding</keyword>
<evidence type="ECO:0000256" key="2">
    <source>
        <dbReference type="ARBA" id="ARBA00022490"/>
    </source>
</evidence>
<feature type="domain" description="DALR anticodon binding" evidence="11">
    <location>
        <begin position="522"/>
        <end position="639"/>
    </location>
</feature>
<feature type="domain" description="Arginyl tRNA synthetase N-terminal" evidence="12">
    <location>
        <begin position="5"/>
        <end position="89"/>
    </location>
</feature>
<dbReference type="HAMAP" id="MF_00123">
    <property type="entry name" value="Arg_tRNA_synth"/>
    <property type="match status" value="1"/>
</dbReference>
<protein>
    <recommendedName>
        <fullName evidence="9">Arginine--tRNA ligase</fullName>
        <ecNumber evidence="9">6.1.1.19</ecNumber>
    </recommendedName>
    <alternativeName>
        <fullName evidence="9">Arginyl-tRNA synthetase</fullName>
        <shortName evidence="9">ArgRS</shortName>
    </alternativeName>
</protein>
<dbReference type="Pfam" id="PF03485">
    <property type="entry name" value="Arg_tRNA_synt_N"/>
    <property type="match status" value="1"/>
</dbReference>
<dbReference type="AlphaFoldDB" id="A0A6S6U4U9"/>
<dbReference type="SUPFAM" id="SSF47323">
    <property type="entry name" value="Anticodon-binding domain of a subclass of class I aminoacyl-tRNA synthetases"/>
    <property type="match status" value="1"/>
</dbReference>
<gene>
    <name evidence="9" type="primary">argS</name>
    <name evidence="13" type="ORF">HELGO_WM22062</name>
</gene>
<evidence type="ECO:0000259" key="12">
    <source>
        <dbReference type="SMART" id="SM01016"/>
    </source>
</evidence>
<evidence type="ECO:0000256" key="1">
    <source>
        <dbReference type="ARBA" id="ARBA00005594"/>
    </source>
</evidence>
<keyword evidence="3 9" id="KW-0436">Ligase</keyword>
<dbReference type="PANTHER" id="PTHR11956">
    <property type="entry name" value="ARGINYL-TRNA SYNTHETASE"/>
    <property type="match status" value="1"/>
</dbReference>
<accession>A0A6S6U4U9</accession>
<evidence type="ECO:0000256" key="9">
    <source>
        <dbReference type="HAMAP-Rule" id="MF_00123"/>
    </source>
</evidence>
<keyword evidence="4 9" id="KW-0547">Nucleotide-binding</keyword>
<dbReference type="GO" id="GO:0005524">
    <property type="term" value="F:ATP binding"/>
    <property type="evidence" value="ECO:0007669"/>
    <property type="project" value="UniProtKB-UniRule"/>
</dbReference>
<dbReference type="InterPro" id="IPR005148">
    <property type="entry name" value="Arg-tRNA-synth_N"/>
</dbReference>
<evidence type="ECO:0000256" key="3">
    <source>
        <dbReference type="ARBA" id="ARBA00022598"/>
    </source>
</evidence>
<dbReference type="GO" id="GO:0006420">
    <property type="term" value="P:arginyl-tRNA aminoacylation"/>
    <property type="evidence" value="ECO:0007669"/>
    <property type="project" value="UniProtKB-UniRule"/>
</dbReference>
<dbReference type="InterPro" id="IPR014729">
    <property type="entry name" value="Rossmann-like_a/b/a_fold"/>
</dbReference>
<evidence type="ECO:0000259" key="11">
    <source>
        <dbReference type="SMART" id="SM00836"/>
    </source>
</evidence>
<keyword evidence="2 9" id="KW-0963">Cytoplasm</keyword>
<dbReference type="Pfam" id="PF05746">
    <property type="entry name" value="DALR_1"/>
    <property type="match status" value="1"/>
</dbReference>
<dbReference type="GO" id="GO:0005737">
    <property type="term" value="C:cytoplasm"/>
    <property type="evidence" value="ECO:0007669"/>
    <property type="project" value="UniProtKB-SubCell"/>
</dbReference>
<dbReference type="InterPro" id="IPR036695">
    <property type="entry name" value="Arg-tRNA-synth_N_sf"/>
</dbReference>
<reference evidence="13" key="1">
    <citation type="submission" date="2020-01" db="EMBL/GenBank/DDBJ databases">
        <authorList>
            <person name="Meier V. D."/>
            <person name="Meier V D."/>
        </authorList>
    </citation>
    <scope>NUCLEOTIDE SEQUENCE</scope>
    <source>
        <strain evidence="13">HLG_WM_MAG_10</strain>
    </source>
</reference>
<dbReference type="Gene3D" id="3.40.50.620">
    <property type="entry name" value="HUPs"/>
    <property type="match status" value="1"/>
</dbReference>
<evidence type="ECO:0000256" key="5">
    <source>
        <dbReference type="ARBA" id="ARBA00022840"/>
    </source>
</evidence>
<dbReference type="SMART" id="SM01016">
    <property type="entry name" value="Arg_tRNA_synt_N"/>
    <property type="match status" value="1"/>
</dbReference>
<dbReference type="PROSITE" id="PS00178">
    <property type="entry name" value="AA_TRNA_LIGASE_I"/>
    <property type="match status" value="1"/>
</dbReference>
<feature type="short sequence motif" description="'HIGH' region" evidence="9">
    <location>
        <begin position="124"/>
        <end position="134"/>
    </location>
</feature>
<dbReference type="InterPro" id="IPR008909">
    <property type="entry name" value="DALR_anticod-bd"/>
</dbReference>
<comment type="similarity">
    <text evidence="1 9 10">Belongs to the class-I aminoacyl-tRNA synthetase family.</text>
</comment>
<dbReference type="SUPFAM" id="SSF55190">
    <property type="entry name" value="Arginyl-tRNA synthetase (ArgRS), N-terminal 'additional' domain"/>
    <property type="match status" value="1"/>
</dbReference>
<dbReference type="InterPro" id="IPR035684">
    <property type="entry name" value="ArgRS_core"/>
</dbReference>
<dbReference type="EMBL" id="CACVAQ010000420">
    <property type="protein sequence ID" value="CAA6828026.1"/>
    <property type="molecule type" value="Genomic_DNA"/>
</dbReference>
<comment type="subcellular location">
    <subcellularLocation>
        <location evidence="9">Cytoplasm</location>
    </subcellularLocation>
</comment>
<dbReference type="InterPro" id="IPR001278">
    <property type="entry name" value="Arg-tRNA-ligase"/>
</dbReference>
<dbReference type="GO" id="GO:0004814">
    <property type="term" value="F:arginine-tRNA ligase activity"/>
    <property type="evidence" value="ECO:0007669"/>
    <property type="project" value="UniProtKB-UniRule"/>
</dbReference>
<evidence type="ECO:0000256" key="10">
    <source>
        <dbReference type="RuleBase" id="RU363038"/>
    </source>
</evidence>
<dbReference type="NCBIfam" id="TIGR00456">
    <property type="entry name" value="argS"/>
    <property type="match status" value="1"/>
</dbReference>
<dbReference type="PANTHER" id="PTHR11956:SF5">
    <property type="entry name" value="ARGININE--TRNA LIGASE, CYTOPLASMIC"/>
    <property type="match status" value="1"/>
</dbReference>
<evidence type="ECO:0000256" key="7">
    <source>
        <dbReference type="ARBA" id="ARBA00023146"/>
    </source>
</evidence>
<evidence type="ECO:0000256" key="4">
    <source>
        <dbReference type="ARBA" id="ARBA00022741"/>
    </source>
</evidence>
<name>A0A6S6U4U9_9BACT</name>
<dbReference type="InterPro" id="IPR001412">
    <property type="entry name" value="aa-tRNA-synth_I_CS"/>
</dbReference>
<keyword evidence="6 9" id="KW-0648">Protein biosynthesis</keyword>
<dbReference type="EC" id="6.1.1.19" evidence="9"/>